<feature type="compositionally biased region" description="Polar residues" evidence="1">
    <location>
        <begin position="302"/>
        <end position="313"/>
    </location>
</feature>
<reference evidence="2 3" key="1">
    <citation type="submission" date="2016-07" db="EMBL/GenBank/DDBJ databases">
        <title>Pervasive Adenine N6-methylation of Active Genes in Fungi.</title>
        <authorList>
            <consortium name="DOE Joint Genome Institute"/>
            <person name="Mondo S.J."/>
            <person name="Dannebaum R.O."/>
            <person name="Kuo R.C."/>
            <person name="Labutti K."/>
            <person name="Haridas S."/>
            <person name="Kuo A."/>
            <person name="Salamov A."/>
            <person name="Ahrendt S.R."/>
            <person name="Lipzen A."/>
            <person name="Sullivan W."/>
            <person name="Andreopoulos W.B."/>
            <person name="Clum A."/>
            <person name="Lindquist E."/>
            <person name="Daum C."/>
            <person name="Ramamoorthy G.K."/>
            <person name="Gryganskyi A."/>
            <person name="Culley D."/>
            <person name="Magnuson J.K."/>
            <person name="James T.Y."/>
            <person name="O'Malley M.A."/>
            <person name="Stajich J.E."/>
            <person name="Spatafora J.W."/>
            <person name="Visel A."/>
            <person name="Grigoriev I.V."/>
        </authorList>
    </citation>
    <scope>NUCLEOTIDE SEQUENCE [LARGE SCALE GENOMIC DNA]</scope>
    <source>
        <strain evidence="2 3">ATCC 12442</strain>
    </source>
</reference>
<dbReference type="Proteomes" id="UP000193922">
    <property type="component" value="Unassembled WGS sequence"/>
</dbReference>
<feature type="region of interest" description="Disordered" evidence="1">
    <location>
        <begin position="266"/>
        <end position="322"/>
    </location>
</feature>
<proteinExistence type="predicted"/>
<feature type="region of interest" description="Disordered" evidence="1">
    <location>
        <begin position="132"/>
        <end position="216"/>
    </location>
</feature>
<organism evidence="2 3">
    <name type="scientific">Linderina pennispora</name>
    <dbReference type="NCBI Taxonomy" id="61395"/>
    <lineage>
        <taxon>Eukaryota</taxon>
        <taxon>Fungi</taxon>
        <taxon>Fungi incertae sedis</taxon>
        <taxon>Zoopagomycota</taxon>
        <taxon>Kickxellomycotina</taxon>
        <taxon>Kickxellomycetes</taxon>
        <taxon>Kickxellales</taxon>
        <taxon>Kickxellaceae</taxon>
        <taxon>Linderina</taxon>
    </lineage>
</organism>
<evidence type="ECO:0000313" key="2">
    <source>
        <dbReference type="EMBL" id="ORX74604.1"/>
    </source>
</evidence>
<dbReference type="EMBL" id="MCFD01000001">
    <property type="protein sequence ID" value="ORX74604.1"/>
    <property type="molecule type" value="Genomic_DNA"/>
</dbReference>
<dbReference type="OrthoDB" id="5586705at2759"/>
<keyword evidence="3" id="KW-1185">Reference proteome</keyword>
<feature type="compositionally biased region" description="Polar residues" evidence="1">
    <location>
        <begin position="266"/>
        <end position="284"/>
    </location>
</feature>
<feature type="compositionally biased region" description="Polar residues" evidence="1">
    <location>
        <begin position="201"/>
        <end position="216"/>
    </location>
</feature>
<accession>A0A1Y1WNB6</accession>
<evidence type="ECO:0000313" key="3">
    <source>
        <dbReference type="Proteomes" id="UP000193922"/>
    </source>
</evidence>
<dbReference type="GeneID" id="63800623"/>
<feature type="region of interest" description="Disordered" evidence="1">
    <location>
        <begin position="75"/>
        <end position="94"/>
    </location>
</feature>
<dbReference type="RefSeq" id="XP_040747815.1">
    <property type="nucleotide sequence ID" value="XM_040883975.1"/>
</dbReference>
<gene>
    <name evidence="2" type="ORF">DL89DRAFT_19683</name>
</gene>
<sequence>MPALLASWRHKRNTKAGPWPARCSGFRTYCCTPGSSSSSAALESVAEDDASATPVSIHGMDKDADKQTLMVAASPHQSENPEIPTTSSHRPSQIRTCPIPEKLRLKMLDTPGDSAGSSSPTVVSPTHWTADAMRGNVQDGPRVRRRGTVSTISSSVSSTRRASRFSVSASDKQGMSPGAADQMPLERGIVTATPIARRTSSHNTDLSTPSATPTSVNKDAASVLSNASDDQSALLAGWDATATTARLPSRSRNRSRRYSVFDLSYASQKSTSDALAGSQSTIDQDTAGEMIGSAQSRRKSSLKSNSGSATSMDTKQESAGAA</sequence>
<evidence type="ECO:0000256" key="1">
    <source>
        <dbReference type="SAM" id="MobiDB-lite"/>
    </source>
</evidence>
<name>A0A1Y1WNB6_9FUNG</name>
<dbReference type="AlphaFoldDB" id="A0A1Y1WNB6"/>
<comment type="caution">
    <text evidence="2">The sequence shown here is derived from an EMBL/GenBank/DDBJ whole genome shotgun (WGS) entry which is preliminary data.</text>
</comment>
<feature type="compositionally biased region" description="Low complexity" evidence="1">
    <location>
        <begin position="148"/>
        <end position="170"/>
    </location>
</feature>
<protein>
    <submittedName>
        <fullName evidence="2">Uncharacterized protein</fullName>
    </submittedName>
</protein>